<proteinExistence type="predicted"/>
<dbReference type="Proteomes" id="UP000004095">
    <property type="component" value="Unassembled WGS sequence"/>
</dbReference>
<keyword evidence="2" id="KW-1185">Reference proteome</keyword>
<dbReference type="AlphaFoldDB" id="A1ZMR3"/>
<organism evidence="1 2">
    <name type="scientific">Microscilla marina ATCC 23134</name>
    <dbReference type="NCBI Taxonomy" id="313606"/>
    <lineage>
        <taxon>Bacteria</taxon>
        <taxon>Pseudomonadati</taxon>
        <taxon>Bacteroidota</taxon>
        <taxon>Cytophagia</taxon>
        <taxon>Cytophagales</taxon>
        <taxon>Microscillaceae</taxon>
        <taxon>Microscilla</taxon>
    </lineage>
</organism>
<dbReference type="EMBL" id="AAWS01000016">
    <property type="protein sequence ID" value="EAY28443.1"/>
    <property type="molecule type" value="Genomic_DNA"/>
</dbReference>
<accession>A1ZMR3</accession>
<comment type="caution">
    <text evidence="1">The sequence shown here is derived from an EMBL/GenBank/DDBJ whole genome shotgun (WGS) entry which is preliminary data.</text>
</comment>
<gene>
    <name evidence="1" type="ORF">M23134_04006</name>
</gene>
<reference evidence="1 2" key="1">
    <citation type="submission" date="2007-01" db="EMBL/GenBank/DDBJ databases">
        <authorList>
            <person name="Haygood M."/>
            <person name="Podell S."/>
            <person name="Anderson C."/>
            <person name="Hopkinson B."/>
            <person name="Roe K."/>
            <person name="Barbeau K."/>
            <person name="Gaasterland T."/>
            <person name="Ferriera S."/>
            <person name="Johnson J."/>
            <person name="Kravitz S."/>
            <person name="Beeson K."/>
            <person name="Sutton G."/>
            <person name="Rogers Y.-H."/>
            <person name="Friedman R."/>
            <person name="Frazier M."/>
            <person name="Venter J.C."/>
        </authorList>
    </citation>
    <scope>NUCLEOTIDE SEQUENCE [LARGE SCALE GENOMIC DNA]</scope>
    <source>
        <strain evidence="1 2">ATCC 23134</strain>
    </source>
</reference>
<evidence type="ECO:0000313" key="1">
    <source>
        <dbReference type="EMBL" id="EAY28443.1"/>
    </source>
</evidence>
<protein>
    <submittedName>
        <fullName evidence="1">Uncharacterized protein</fullName>
    </submittedName>
</protein>
<name>A1ZMR3_MICM2</name>
<sequence>MEHISNNLKTKILNDESNEEKLTKFNVVLISNFCCRL</sequence>
<evidence type="ECO:0000313" key="2">
    <source>
        <dbReference type="Proteomes" id="UP000004095"/>
    </source>
</evidence>